<feature type="domain" description="Protein kinase" evidence="12">
    <location>
        <begin position="1"/>
        <end position="166"/>
    </location>
</feature>
<evidence type="ECO:0000256" key="9">
    <source>
        <dbReference type="ARBA" id="ARBA00047899"/>
    </source>
</evidence>
<reference evidence="13 14" key="1">
    <citation type="journal article" date="2018" name="Sci. Data">
        <title>The draft genome sequence of cork oak.</title>
        <authorList>
            <person name="Ramos A.M."/>
            <person name="Usie A."/>
            <person name="Barbosa P."/>
            <person name="Barros P.M."/>
            <person name="Capote T."/>
            <person name="Chaves I."/>
            <person name="Simoes F."/>
            <person name="Abreu I."/>
            <person name="Carrasquinho I."/>
            <person name="Faro C."/>
            <person name="Guimaraes J.B."/>
            <person name="Mendonca D."/>
            <person name="Nobrega F."/>
            <person name="Rodrigues L."/>
            <person name="Saibo N.J.M."/>
            <person name="Varela M.C."/>
            <person name="Egas C."/>
            <person name="Matos J."/>
            <person name="Miguel C.M."/>
            <person name="Oliveira M.M."/>
            <person name="Ricardo C.P."/>
            <person name="Goncalves S."/>
        </authorList>
    </citation>
    <scope>NUCLEOTIDE SEQUENCE [LARGE SCALE GENOMIC DNA]</scope>
    <source>
        <strain evidence="14">cv. HL8</strain>
    </source>
</reference>
<evidence type="ECO:0000256" key="10">
    <source>
        <dbReference type="ARBA" id="ARBA00048679"/>
    </source>
</evidence>
<evidence type="ECO:0000256" key="4">
    <source>
        <dbReference type="ARBA" id="ARBA00022527"/>
    </source>
</evidence>
<dbReference type="InterPro" id="IPR000719">
    <property type="entry name" value="Prot_kinase_dom"/>
</dbReference>
<keyword evidence="4" id="KW-0723">Serine/threonine-protein kinase</keyword>
<evidence type="ECO:0000256" key="7">
    <source>
        <dbReference type="ARBA" id="ARBA00022777"/>
    </source>
</evidence>
<evidence type="ECO:0000256" key="1">
    <source>
        <dbReference type="ARBA" id="ARBA00008536"/>
    </source>
</evidence>
<keyword evidence="14" id="KW-1185">Reference proteome</keyword>
<comment type="caution">
    <text evidence="13">The sequence shown here is derived from an EMBL/GenBank/DDBJ whole genome shotgun (WGS) entry which is preliminary data.</text>
</comment>
<dbReference type="GO" id="GO:0004674">
    <property type="term" value="F:protein serine/threonine kinase activity"/>
    <property type="evidence" value="ECO:0007669"/>
    <property type="project" value="UniProtKB-KW"/>
</dbReference>
<dbReference type="AlphaFoldDB" id="A0AAW0LLV6"/>
<evidence type="ECO:0000256" key="6">
    <source>
        <dbReference type="ARBA" id="ARBA00022741"/>
    </source>
</evidence>
<evidence type="ECO:0000256" key="3">
    <source>
        <dbReference type="ARBA" id="ARBA00012513"/>
    </source>
</evidence>
<comment type="catalytic activity">
    <reaction evidence="10">
        <text>L-seryl-[protein] + ATP = O-phospho-L-seryl-[protein] + ADP + H(+)</text>
        <dbReference type="Rhea" id="RHEA:17989"/>
        <dbReference type="Rhea" id="RHEA-COMP:9863"/>
        <dbReference type="Rhea" id="RHEA-COMP:11604"/>
        <dbReference type="ChEBI" id="CHEBI:15378"/>
        <dbReference type="ChEBI" id="CHEBI:29999"/>
        <dbReference type="ChEBI" id="CHEBI:30616"/>
        <dbReference type="ChEBI" id="CHEBI:83421"/>
        <dbReference type="ChEBI" id="CHEBI:456216"/>
        <dbReference type="EC" id="2.7.11.1"/>
    </reaction>
</comment>
<name>A0AAW0LLV6_QUESU</name>
<dbReference type="InterPro" id="IPR050528">
    <property type="entry name" value="L-type_Lectin-RKs"/>
</dbReference>
<feature type="region of interest" description="Disordered" evidence="11">
    <location>
        <begin position="197"/>
        <end position="216"/>
    </location>
</feature>
<evidence type="ECO:0000256" key="8">
    <source>
        <dbReference type="ARBA" id="ARBA00022840"/>
    </source>
</evidence>
<dbReference type="Proteomes" id="UP000237347">
    <property type="component" value="Unassembled WGS sequence"/>
</dbReference>
<keyword evidence="13" id="KW-0675">Receptor</keyword>
<keyword evidence="7 13" id="KW-0418">Kinase</keyword>
<dbReference type="Gene3D" id="1.10.510.10">
    <property type="entry name" value="Transferase(Phosphotransferase) domain 1"/>
    <property type="match status" value="1"/>
</dbReference>
<evidence type="ECO:0000256" key="11">
    <source>
        <dbReference type="SAM" id="MobiDB-lite"/>
    </source>
</evidence>
<feature type="compositionally biased region" description="Low complexity" evidence="11">
    <location>
        <begin position="198"/>
        <end position="216"/>
    </location>
</feature>
<dbReference type="PANTHER" id="PTHR27007">
    <property type="match status" value="1"/>
</dbReference>
<sequence length="216" mass="23778">MGQHQRLEDWELDCPHRDVKSSNVLIDAELNARLGDFGLARLFDHDKLSHTTNVVGTIGYIAPELARTGKVSTSSDVFAYGILLLEVVTGRRPIGSSNFVLVDWVMECHQLGQILDALDPKLNSNYLVDEAELVLELGLLCSHHKPEARPTMRQVTRYLSGDDPLPAVVDWGSVDFRSVSKMNSRNLEVISGYMTTTSSHPSSIGDITSSSIDAGR</sequence>
<dbReference type="EMBL" id="PKMF04000081">
    <property type="protein sequence ID" value="KAK7851993.1"/>
    <property type="molecule type" value="Genomic_DNA"/>
</dbReference>
<keyword evidence="5" id="KW-0808">Transferase</keyword>
<evidence type="ECO:0000313" key="14">
    <source>
        <dbReference type="Proteomes" id="UP000237347"/>
    </source>
</evidence>
<dbReference type="Pfam" id="PF00069">
    <property type="entry name" value="Pkinase"/>
    <property type="match status" value="1"/>
</dbReference>
<evidence type="ECO:0000256" key="2">
    <source>
        <dbReference type="ARBA" id="ARBA00010217"/>
    </source>
</evidence>
<evidence type="ECO:0000259" key="12">
    <source>
        <dbReference type="PROSITE" id="PS50011"/>
    </source>
</evidence>
<gene>
    <name evidence="13" type="primary">LECRK62</name>
    <name evidence="13" type="ORF">CFP56_040589</name>
</gene>
<comment type="catalytic activity">
    <reaction evidence="9">
        <text>L-threonyl-[protein] + ATP = O-phospho-L-threonyl-[protein] + ADP + H(+)</text>
        <dbReference type="Rhea" id="RHEA:46608"/>
        <dbReference type="Rhea" id="RHEA-COMP:11060"/>
        <dbReference type="Rhea" id="RHEA-COMP:11605"/>
        <dbReference type="ChEBI" id="CHEBI:15378"/>
        <dbReference type="ChEBI" id="CHEBI:30013"/>
        <dbReference type="ChEBI" id="CHEBI:30616"/>
        <dbReference type="ChEBI" id="CHEBI:61977"/>
        <dbReference type="ChEBI" id="CHEBI:456216"/>
        <dbReference type="EC" id="2.7.11.1"/>
    </reaction>
</comment>
<evidence type="ECO:0000313" key="13">
    <source>
        <dbReference type="EMBL" id="KAK7851993.1"/>
    </source>
</evidence>
<dbReference type="PROSITE" id="PS50011">
    <property type="entry name" value="PROTEIN_KINASE_DOM"/>
    <property type="match status" value="1"/>
</dbReference>
<protein>
    <recommendedName>
        <fullName evidence="3">non-specific serine/threonine protein kinase</fullName>
        <ecNumber evidence="3">2.7.11.1</ecNumber>
    </recommendedName>
</protein>
<dbReference type="InterPro" id="IPR008271">
    <property type="entry name" value="Ser/Thr_kinase_AS"/>
</dbReference>
<keyword evidence="6" id="KW-0547">Nucleotide-binding</keyword>
<keyword evidence="8" id="KW-0067">ATP-binding</keyword>
<dbReference type="FunFam" id="1.10.510.10:FF:000108">
    <property type="entry name" value="L-type lectin-domain containing receptor kinase S.4"/>
    <property type="match status" value="1"/>
</dbReference>
<organism evidence="13 14">
    <name type="scientific">Quercus suber</name>
    <name type="common">Cork oak</name>
    <dbReference type="NCBI Taxonomy" id="58331"/>
    <lineage>
        <taxon>Eukaryota</taxon>
        <taxon>Viridiplantae</taxon>
        <taxon>Streptophyta</taxon>
        <taxon>Embryophyta</taxon>
        <taxon>Tracheophyta</taxon>
        <taxon>Spermatophyta</taxon>
        <taxon>Magnoliopsida</taxon>
        <taxon>eudicotyledons</taxon>
        <taxon>Gunneridae</taxon>
        <taxon>Pentapetalae</taxon>
        <taxon>rosids</taxon>
        <taxon>fabids</taxon>
        <taxon>Fagales</taxon>
        <taxon>Fagaceae</taxon>
        <taxon>Quercus</taxon>
    </lineage>
</organism>
<evidence type="ECO:0000256" key="5">
    <source>
        <dbReference type="ARBA" id="ARBA00022679"/>
    </source>
</evidence>
<dbReference type="GO" id="GO:0005524">
    <property type="term" value="F:ATP binding"/>
    <property type="evidence" value="ECO:0007669"/>
    <property type="project" value="UniProtKB-KW"/>
</dbReference>
<dbReference type="SMART" id="SM00220">
    <property type="entry name" value="S_TKc"/>
    <property type="match status" value="1"/>
</dbReference>
<dbReference type="SUPFAM" id="SSF56112">
    <property type="entry name" value="Protein kinase-like (PK-like)"/>
    <property type="match status" value="1"/>
</dbReference>
<dbReference type="PROSITE" id="PS00108">
    <property type="entry name" value="PROTEIN_KINASE_ST"/>
    <property type="match status" value="1"/>
</dbReference>
<comment type="similarity">
    <text evidence="1">In the N-terminal section; belongs to the leguminous lectin family.</text>
</comment>
<dbReference type="InterPro" id="IPR011009">
    <property type="entry name" value="Kinase-like_dom_sf"/>
</dbReference>
<proteinExistence type="inferred from homology"/>
<comment type="similarity">
    <text evidence="2">In the C-terminal section; belongs to the protein kinase superfamily. Ser/Thr protein kinase family.</text>
</comment>
<accession>A0AAW0LLV6</accession>
<dbReference type="EC" id="2.7.11.1" evidence="3"/>